<evidence type="ECO:0000313" key="2">
    <source>
        <dbReference type="Proteomes" id="UP000828390"/>
    </source>
</evidence>
<name>A0A9D4JSJ6_DREPO</name>
<sequence length="100" mass="11083">MNVEELWIAVGTGKQFRYIPVHKLCNVLGQDITSGLLAFRAFTGCNQTSAFSGKGKTNSMGNVEGIWSRNRSIQDSRSNSNRRIHCNYHANVGTFCNSNV</sequence>
<organism evidence="1 2">
    <name type="scientific">Dreissena polymorpha</name>
    <name type="common">Zebra mussel</name>
    <name type="synonym">Mytilus polymorpha</name>
    <dbReference type="NCBI Taxonomy" id="45954"/>
    <lineage>
        <taxon>Eukaryota</taxon>
        <taxon>Metazoa</taxon>
        <taxon>Spiralia</taxon>
        <taxon>Lophotrochozoa</taxon>
        <taxon>Mollusca</taxon>
        <taxon>Bivalvia</taxon>
        <taxon>Autobranchia</taxon>
        <taxon>Heteroconchia</taxon>
        <taxon>Euheterodonta</taxon>
        <taxon>Imparidentia</taxon>
        <taxon>Neoheterodontei</taxon>
        <taxon>Myida</taxon>
        <taxon>Dreissenoidea</taxon>
        <taxon>Dreissenidae</taxon>
        <taxon>Dreissena</taxon>
    </lineage>
</organism>
<keyword evidence="2" id="KW-1185">Reference proteome</keyword>
<proteinExistence type="predicted"/>
<reference evidence="1" key="1">
    <citation type="journal article" date="2019" name="bioRxiv">
        <title>The Genome of the Zebra Mussel, Dreissena polymorpha: A Resource for Invasive Species Research.</title>
        <authorList>
            <person name="McCartney M.A."/>
            <person name="Auch B."/>
            <person name="Kono T."/>
            <person name="Mallez S."/>
            <person name="Zhang Y."/>
            <person name="Obille A."/>
            <person name="Becker A."/>
            <person name="Abrahante J.E."/>
            <person name="Garbe J."/>
            <person name="Badalamenti J.P."/>
            <person name="Herman A."/>
            <person name="Mangelson H."/>
            <person name="Liachko I."/>
            <person name="Sullivan S."/>
            <person name="Sone E.D."/>
            <person name="Koren S."/>
            <person name="Silverstein K.A.T."/>
            <person name="Beckman K.B."/>
            <person name="Gohl D.M."/>
        </authorList>
    </citation>
    <scope>NUCLEOTIDE SEQUENCE</scope>
    <source>
        <strain evidence="1">Duluth1</strain>
        <tissue evidence="1">Whole animal</tissue>
    </source>
</reference>
<comment type="caution">
    <text evidence="1">The sequence shown here is derived from an EMBL/GenBank/DDBJ whole genome shotgun (WGS) entry which is preliminary data.</text>
</comment>
<dbReference type="AlphaFoldDB" id="A0A9D4JSJ6"/>
<protein>
    <submittedName>
        <fullName evidence="1">Uncharacterized protein</fullName>
    </submittedName>
</protein>
<dbReference type="Proteomes" id="UP000828390">
    <property type="component" value="Unassembled WGS sequence"/>
</dbReference>
<gene>
    <name evidence="1" type="ORF">DPMN_120263</name>
</gene>
<accession>A0A9D4JSJ6</accession>
<evidence type="ECO:0000313" key="1">
    <source>
        <dbReference type="EMBL" id="KAH3818542.1"/>
    </source>
</evidence>
<dbReference type="EMBL" id="JAIWYP010000005">
    <property type="protein sequence ID" value="KAH3818542.1"/>
    <property type="molecule type" value="Genomic_DNA"/>
</dbReference>
<reference evidence="1" key="2">
    <citation type="submission" date="2020-11" db="EMBL/GenBank/DDBJ databases">
        <authorList>
            <person name="McCartney M.A."/>
            <person name="Auch B."/>
            <person name="Kono T."/>
            <person name="Mallez S."/>
            <person name="Becker A."/>
            <person name="Gohl D.M."/>
            <person name="Silverstein K.A.T."/>
            <person name="Koren S."/>
            <person name="Bechman K.B."/>
            <person name="Herman A."/>
            <person name="Abrahante J.E."/>
            <person name="Garbe J."/>
        </authorList>
    </citation>
    <scope>NUCLEOTIDE SEQUENCE</scope>
    <source>
        <strain evidence="1">Duluth1</strain>
        <tissue evidence="1">Whole animal</tissue>
    </source>
</reference>